<evidence type="ECO:0000259" key="3">
    <source>
        <dbReference type="SMART" id="SM00942"/>
    </source>
</evidence>
<sequence>MTDKKETAGLRPAVFEAGENAQPHNRPNPLLSQALRYAERGWPVFPLKPRGKTPLTPNGFKDAATDKKQIVAWWEAHPDANIGLATGTASGLFVLDIDGDDGEQSLKKLEENHGPLPPTGEVITGGGGRHLYFKLPDVRTVRNSAGKLGLGLDVRGDGGYVVAPPSIHSSGKPYERSVDSHNQIAPPPDWLVDLVCGISDTKTQSGTRFHEGLEVISEGRRNSTLTTLCGLLLNKRVSPGCCLALCRAVNRQCCQPPLADHEVHQIVNSIAGRELARTKESNHDVR</sequence>
<dbReference type="SMART" id="SM00942">
    <property type="entry name" value="PriCT_1"/>
    <property type="match status" value="1"/>
</dbReference>
<dbReference type="Pfam" id="PF09250">
    <property type="entry name" value="Prim-Pol"/>
    <property type="match status" value="1"/>
</dbReference>
<evidence type="ECO:0000256" key="2">
    <source>
        <dbReference type="SAM" id="MobiDB-lite"/>
    </source>
</evidence>
<name>A0A2W5BRP0_9BACT</name>
<dbReference type="InterPro" id="IPR015330">
    <property type="entry name" value="DNA_primase/pol_bifunc_N"/>
</dbReference>
<dbReference type="PANTHER" id="PTHR35372">
    <property type="entry name" value="ATP BINDING PROTEIN-RELATED"/>
    <property type="match status" value="1"/>
</dbReference>
<dbReference type="InterPro" id="IPR051620">
    <property type="entry name" value="ORF904-like_C"/>
</dbReference>
<dbReference type="AlphaFoldDB" id="A0A2W5BRP0"/>
<gene>
    <name evidence="5" type="ORF">DI626_08515</name>
</gene>
<evidence type="ECO:0000313" key="5">
    <source>
        <dbReference type="EMBL" id="PZO84128.1"/>
    </source>
</evidence>
<proteinExistence type="predicted"/>
<feature type="domain" description="DNA primase/polymerase bifunctional N-terminal" evidence="4">
    <location>
        <begin position="34"/>
        <end position="191"/>
    </location>
</feature>
<comment type="caution">
    <text evidence="5">The sequence shown here is derived from an EMBL/GenBank/DDBJ whole genome shotgun (WGS) entry which is preliminary data.</text>
</comment>
<dbReference type="CDD" id="cd04859">
    <property type="entry name" value="Prim_Pol"/>
    <property type="match status" value="1"/>
</dbReference>
<dbReference type="SUPFAM" id="SSF56747">
    <property type="entry name" value="Prim-pol domain"/>
    <property type="match status" value="1"/>
</dbReference>
<evidence type="ECO:0000313" key="6">
    <source>
        <dbReference type="Proteomes" id="UP000249557"/>
    </source>
</evidence>
<dbReference type="Proteomes" id="UP000249557">
    <property type="component" value="Unassembled WGS sequence"/>
</dbReference>
<accession>A0A2W5BRP0</accession>
<protein>
    <submittedName>
        <fullName evidence="5">DNA primase</fullName>
    </submittedName>
</protein>
<dbReference type="SMART" id="SM00943">
    <property type="entry name" value="Prim-Pol"/>
    <property type="match status" value="1"/>
</dbReference>
<keyword evidence="1" id="KW-0378">Hydrolase</keyword>
<evidence type="ECO:0000256" key="1">
    <source>
        <dbReference type="ARBA" id="ARBA00022801"/>
    </source>
</evidence>
<evidence type="ECO:0000259" key="4">
    <source>
        <dbReference type="SMART" id="SM00943"/>
    </source>
</evidence>
<dbReference type="GO" id="GO:0016787">
    <property type="term" value="F:hydrolase activity"/>
    <property type="evidence" value="ECO:0007669"/>
    <property type="project" value="UniProtKB-KW"/>
</dbReference>
<dbReference type="PANTHER" id="PTHR35372:SF2">
    <property type="entry name" value="SF3 HELICASE DOMAIN-CONTAINING PROTEIN"/>
    <property type="match status" value="1"/>
</dbReference>
<dbReference type="EMBL" id="QFNK01000185">
    <property type="protein sequence ID" value="PZO84128.1"/>
    <property type="molecule type" value="Genomic_DNA"/>
</dbReference>
<reference evidence="5 6" key="1">
    <citation type="submission" date="2017-08" db="EMBL/GenBank/DDBJ databases">
        <title>Infants hospitalized years apart are colonized by the same room-sourced microbial strains.</title>
        <authorList>
            <person name="Brooks B."/>
            <person name="Olm M.R."/>
            <person name="Firek B.A."/>
            <person name="Baker R."/>
            <person name="Thomas B.C."/>
            <person name="Morowitz M.J."/>
            <person name="Banfield J.F."/>
        </authorList>
    </citation>
    <scope>NUCLEOTIDE SEQUENCE [LARGE SCALE GENOMIC DNA]</scope>
    <source>
        <strain evidence="5">S2_018_000_R2_104</strain>
    </source>
</reference>
<dbReference type="Pfam" id="PF08708">
    <property type="entry name" value="PriCT_1"/>
    <property type="match status" value="1"/>
</dbReference>
<feature type="region of interest" description="Disordered" evidence="2">
    <location>
        <begin position="1"/>
        <end position="26"/>
    </location>
</feature>
<dbReference type="InterPro" id="IPR014820">
    <property type="entry name" value="PriCT_1"/>
</dbReference>
<dbReference type="Gene3D" id="3.30.720.160">
    <property type="entry name" value="Bifunctional DNA primase/polymerase, N-terminal"/>
    <property type="match status" value="1"/>
</dbReference>
<organism evidence="5 6">
    <name type="scientific">Micavibrio aeruginosavorus</name>
    <dbReference type="NCBI Taxonomy" id="349221"/>
    <lineage>
        <taxon>Bacteria</taxon>
        <taxon>Pseudomonadati</taxon>
        <taxon>Bdellovibrionota</taxon>
        <taxon>Bdellovibrionia</taxon>
        <taxon>Bdellovibrionales</taxon>
        <taxon>Pseudobdellovibrionaceae</taxon>
        <taxon>Micavibrio</taxon>
    </lineage>
</organism>
<feature type="domain" description="Primase C-terminal 1" evidence="3">
    <location>
        <begin position="210"/>
        <end position="276"/>
    </location>
</feature>